<dbReference type="RefSeq" id="XP_016631499.1">
    <property type="nucleotide sequence ID" value="XM_016777328.1"/>
</dbReference>
<dbReference type="Proteomes" id="UP000053411">
    <property type="component" value="Unassembled WGS sequence"/>
</dbReference>
<dbReference type="GeneID" id="27712574"/>
<evidence type="ECO:0000259" key="1">
    <source>
        <dbReference type="SMART" id="SM00829"/>
    </source>
</evidence>
<keyword evidence="3" id="KW-1185">Reference proteome</keyword>
<dbReference type="InterPro" id="IPR052733">
    <property type="entry name" value="Chloroplast_QOR"/>
</dbReference>
<organism evidence="2 3">
    <name type="scientific">Fonsecaea multimorphosa CBS 102226</name>
    <dbReference type="NCBI Taxonomy" id="1442371"/>
    <lineage>
        <taxon>Eukaryota</taxon>
        <taxon>Fungi</taxon>
        <taxon>Dikarya</taxon>
        <taxon>Ascomycota</taxon>
        <taxon>Pezizomycotina</taxon>
        <taxon>Eurotiomycetes</taxon>
        <taxon>Chaetothyriomycetidae</taxon>
        <taxon>Chaetothyriales</taxon>
        <taxon>Herpotrichiellaceae</taxon>
        <taxon>Fonsecaea</taxon>
    </lineage>
</organism>
<accession>A0A0D2IJZ1</accession>
<gene>
    <name evidence="2" type="ORF">Z520_06828</name>
</gene>
<dbReference type="Gene3D" id="3.90.180.10">
    <property type="entry name" value="Medium-chain alcohol dehydrogenases, catalytic domain"/>
    <property type="match status" value="1"/>
</dbReference>
<dbReference type="PANTHER" id="PTHR44013:SF5">
    <property type="entry name" value="OXIDOREDUCTASE, PUTATIVE (AFU_ORTHOLOGUE AFUA_5G01290)-RELATED"/>
    <property type="match status" value="1"/>
</dbReference>
<dbReference type="VEuPathDB" id="FungiDB:Z520_06828"/>
<dbReference type="SUPFAM" id="SSF50129">
    <property type="entry name" value="GroES-like"/>
    <property type="match status" value="1"/>
</dbReference>
<proteinExistence type="predicted"/>
<dbReference type="EMBL" id="KN848074">
    <property type="protein sequence ID" value="KIX97376.1"/>
    <property type="molecule type" value="Genomic_DNA"/>
</dbReference>
<dbReference type="AlphaFoldDB" id="A0A0D2IJZ1"/>
<feature type="domain" description="Enoyl reductase (ER)" evidence="1">
    <location>
        <begin position="19"/>
        <end position="337"/>
    </location>
</feature>
<dbReference type="Gene3D" id="3.40.50.720">
    <property type="entry name" value="NAD(P)-binding Rossmann-like Domain"/>
    <property type="match status" value="1"/>
</dbReference>
<dbReference type="PANTHER" id="PTHR44013">
    <property type="entry name" value="ZINC-TYPE ALCOHOL DEHYDROGENASE-LIKE PROTEIN C16A3.02C"/>
    <property type="match status" value="1"/>
</dbReference>
<dbReference type="InterPro" id="IPR036291">
    <property type="entry name" value="NAD(P)-bd_dom_sf"/>
</dbReference>
<dbReference type="SMART" id="SM00829">
    <property type="entry name" value="PKS_ER"/>
    <property type="match status" value="1"/>
</dbReference>
<dbReference type="CDD" id="cd05289">
    <property type="entry name" value="MDR_like_2"/>
    <property type="match status" value="1"/>
</dbReference>
<name>A0A0D2IJZ1_9EURO</name>
<dbReference type="InterPro" id="IPR020843">
    <property type="entry name" value="ER"/>
</dbReference>
<dbReference type="InterPro" id="IPR011032">
    <property type="entry name" value="GroES-like_sf"/>
</dbReference>
<dbReference type="STRING" id="1442371.A0A0D2IJZ1"/>
<sequence length="343" mass="37173">MSTIKLPSTMRALLHDQKKQTLSIASTPLPSPSSTQYLIKPHAVALTTGELLWPRPGISTPGVEFVAQVVATPSSSSKFKPGDAVYGRVTSPQPGAAREYSVSDDNELSLRPKNLSINEAATVPVSALTAWQALFEQFKLCPPPALDSAARSPAPTQQAQQQRILITNASGGVGIWAVQLAKLIGLYVIGTTGPNNIDFVRSLGADEVLDYRTTNIRSWVEQDPSGTRKVDFVLDCIGQSSLEQAWHAVKPGGQVLTIAPPADMQWKFTLDRPEGVDDSITGKFFIMHPDGEQLGKITALAERGKVRAVVDSVFKLDEYEKAFERLASGRTRGKVVLRIDDEV</sequence>
<dbReference type="Pfam" id="PF13602">
    <property type="entry name" value="ADH_zinc_N_2"/>
    <property type="match status" value="1"/>
</dbReference>
<protein>
    <recommendedName>
        <fullName evidence="1">Enoyl reductase (ER) domain-containing protein</fullName>
    </recommendedName>
</protein>
<dbReference type="OrthoDB" id="3509362at2759"/>
<dbReference type="GO" id="GO:0016491">
    <property type="term" value="F:oxidoreductase activity"/>
    <property type="evidence" value="ECO:0007669"/>
    <property type="project" value="InterPro"/>
</dbReference>
<evidence type="ECO:0000313" key="3">
    <source>
        <dbReference type="Proteomes" id="UP000053411"/>
    </source>
</evidence>
<reference evidence="2 3" key="1">
    <citation type="submission" date="2015-01" db="EMBL/GenBank/DDBJ databases">
        <title>The Genome Sequence of Fonsecaea multimorphosa CBS 102226.</title>
        <authorList>
            <consortium name="The Broad Institute Genomics Platform"/>
            <person name="Cuomo C."/>
            <person name="de Hoog S."/>
            <person name="Gorbushina A."/>
            <person name="Stielow B."/>
            <person name="Teixiera M."/>
            <person name="Abouelleil A."/>
            <person name="Chapman S.B."/>
            <person name="Priest M."/>
            <person name="Young S.K."/>
            <person name="Wortman J."/>
            <person name="Nusbaum C."/>
            <person name="Birren B."/>
        </authorList>
    </citation>
    <scope>NUCLEOTIDE SEQUENCE [LARGE SCALE GENOMIC DNA]</scope>
    <source>
        <strain evidence="2 3">CBS 102226</strain>
    </source>
</reference>
<evidence type="ECO:0000313" key="2">
    <source>
        <dbReference type="EMBL" id="KIX97376.1"/>
    </source>
</evidence>
<dbReference type="SUPFAM" id="SSF51735">
    <property type="entry name" value="NAD(P)-binding Rossmann-fold domains"/>
    <property type="match status" value="1"/>
</dbReference>